<reference evidence="5 6" key="1">
    <citation type="submission" date="2020-08" db="EMBL/GenBank/DDBJ databases">
        <title>Novel species isolated from subtropical streams in China.</title>
        <authorList>
            <person name="Lu H."/>
        </authorList>
    </citation>
    <scope>NUCLEOTIDE SEQUENCE [LARGE SCALE GENOMIC DNA]</scope>
    <source>
        <strain evidence="5 6">NL8W</strain>
    </source>
</reference>
<evidence type="ECO:0000259" key="4">
    <source>
        <dbReference type="Pfam" id="PF01420"/>
    </source>
</evidence>
<proteinExistence type="inferred from homology"/>
<comment type="caution">
    <text evidence="5">The sequence shown here is derived from an EMBL/GenBank/DDBJ whole genome shotgun (WGS) entry which is preliminary data.</text>
</comment>
<keyword evidence="2" id="KW-0680">Restriction system</keyword>
<keyword evidence="5" id="KW-0540">Nuclease</keyword>
<sequence length="509" mass="56817">MKTLPLGWTHAKLGQVMELKYGKALPDRVRSGAGYPVYGSNGVVGFHHTPLTDGKTIIIGRKGSVGEVSFSETPCTPIDTTYYVDHFPFGDPKYWFYQLKQLNLASLNKSTAIPGFNRKDAYLLNISLPPLAEQKRIANKLDAVLKVVRNCQKRLDSLPINIKRLRQSILVAATSGELTRSWRKKMGKRTANDVTWIKEQGNDVFDVITSGSRGWAKYYSNEGAIFLRIGNLNHQSISLDLSKIQYVTPPKDAEGNRTRVQINDILISITADVGMVALIDGPLLSEAYINQHICLARPKSEYNAKYLAYFLASPTGGVAQLQNLSKGATKVGLTLGDIRNLEIQIPPSEEQHEIVRQVDSLFALADKLEQRLSKTFIAANRLMPALYEKALHGALVPQDSNDESAEDLLKKTNVHIRNIGQKPPRKLINSAKKNMNLNQISPILDILNQEKKSLSGRELFILAGYPQEASVQLLEQFFLDIRDQISNGLVIKKRPKDSNEDWFELANNA</sequence>
<feature type="domain" description="Type I restriction modification DNA specificity" evidence="4">
    <location>
        <begin position="6"/>
        <end position="151"/>
    </location>
</feature>
<dbReference type="Proteomes" id="UP000646911">
    <property type="component" value="Unassembled WGS sequence"/>
</dbReference>
<keyword evidence="5" id="KW-0255">Endonuclease</keyword>
<evidence type="ECO:0000256" key="3">
    <source>
        <dbReference type="ARBA" id="ARBA00023125"/>
    </source>
</evidence>
<dbReference type="EMBL" id="JACOFX010000005">
    <property type="protein sequence ID" value="MBC3908229.1"/>
    <property type="molecule type" value="Genomic_DNA"/>
</dbReference>
<dbReference type="SUPFAM" id="SSF116734">
    <property type="entry name" value="DNA methylase specificity domain"/>
    <property type="match status" value="2"/>
</dbReference>
<dbReference type="RefSeq" id="WP_186953790.1">
    <property type="nucleotide sequence ID" value="NZ_JACOFX010000005.1"/>
</dbReference>
<dbReference type="InterPro" id="IPR044946">
    <property type="entry name" value="Restrct_endonuc_typeI_TRD_sf"/>
</dbReference>
<dbReference type="PANTHER" id="PTHR43140:SF1">
    <property type="entry name" value="TYPE I RESTRICTION ENZYME ECOKI SPECIFICITY SUBUNIT"/>
    <property type="match status" value="1"/>
</dbReference>
<dbReference type="InterPro" id="IPR000055">
    <property type="entry name" value="Restrct_endonuc_typeI_TRD"/>
</dbReference>
<dbReference type="PANTHER" id="PTHR43140">
    <property type="entry name" value="TYPE-1 RESTRICTION ENZYME ECOKI SPECIFICITY PROTEIN"/>
    <property type="match status" value="1"/>
</dbReference>
<gene>
    <name evidence="5" type="ORF">H8L47_11750</name>
</gene>
<keyword evidence="3" id="KW-0238">DNA-binding</keyword>
<dbReference type="Gene3D" id="3.90.220.20">
    <property type="entry name" value="DNA methylase specificity domains"/>
    <property type="match status" value="2"/>
</dbReference>
<dbReference type="InterPro" id="IPR051212">
    <property type="entry name" value="Type-I_RE_S_subunit"/>
</dbReference>
<keyword evidence="5" id="KW-0378">Hydrolase</keyword>
<evidence type="ECO:0000313" key="6">
    <source>
        <dbReference type="Proteomes" id="UP000646911"/>
    </source>
</evidence>
<feature type="domain" description="Type I restriction modification DNA specificity" evidence="4">
    <location>
        <begin position="217"/>
        <end position="372"/>
    </location>
</feature>
<evidence type="ECO:0000313" key="5">
    <source>
        <dbReference type="EMBL" id="MBC3908229.1"/>
    </source>
</evidence>
<comment type="similarity">
    <text evidence="1">Belongs to the type-I restriction system S methylase family.</text>
</comment>
<protein>
    <submittedName>
        <fullName evidence="5">Restriction endonuclease subunit S</fullName>
    </submittedName>
</protein>
<keyword evidence="6" id="KW-1185">Reference proteome</keyword>
<accession>A0ABR6Z9H3</accession>
<evidence type="ECO:0000256" key="2">
    <source>
        <dbReference type="ARBA" id="ARBA00022747"/>
    </source>
</evidence>
<dbReference type="Pfam" id="PF01420">
    <property type="entry name" value="Methylase_S"/>
    <property type="match status" value="2"/>
</dbReference>
<evidence type="ECO:0000256" key="1">
    <source>
        <dbReference type="ARBA" id="ARBA00010923"/>
    </source>
</evidence>
<organism evidence="5 6">
    <name type="scientific">Undibacterium umbellatum</name>
    <dbReference type="NCBI Taxonomy" id="2762300"/>
    <lineage>
        <taxon>Bacteria</taxon>
        <taxon>Pseudomonadati</taxon>
        <taxon>Pseudomonadota</taxon>
        <taxon>Betaproteobacteria</taxon>
        <taxon>Burkholderiales</taxon>
        <taxon>Oxalobacteraceae</taxon>
        <taxon>Undibacterium</taxon>
    </lineage>
</organism>
<dbReference type="CDD" id="cd17267">
    <property type="entry name" value="RMtype1_S_EcoAO83I-TRD1-CR1_like"/>
    <property type="match status" value="1"/>
</dbReference>
<dbReference type="GO" id="GO:0004519">
    <property type="term" value="F:endonuclease activity"/>
    <property type="evidence" value="ECO:0007669"/>
    <property type="project" value="UniProtKB-KW"/>
</dbReference>
<name>A0ABR6Z9H3_9BURK</name>